<dbReference type="EMBL" id="JADYXP020000012">
    <property type="protein sequence ID" value="KAL0113336.1"/>
    <property type="molecule type" value="Genomic_DNA"/>
</dbReference>
<keyword evidence="2" id="KW-0472">Membrane</keyword>
<feature type="transmembrane region" description="Helical" evidence="2">
    <location>
        <begin position="77"/>
        <end position="97"/>
    </location>
</feature>
<evidence type="ECO:0000256" key="1">
    <source>
        <dbReference type="SAM" id="MobiDB-lite"/>
    </source>
</evidence>
<comment type="caution">
    <text evidence="3">The sequence shown here is derived from an EMBL/GenBank/DDBJ whole genome shotgun (WGS) entry which is preliminary data.</text>
</comment>
<keyword evidence="4" id="KW-1185">Reference proteome</keyword>
<organism evidence="3 4">
    <name type="scientific">Cardiocondyla obscurior</name>
    <dbReference type="NCBI Taxonomy" id="286306"/>
    <lineage>
        <taxon>Eukaryota</taxon>
        <taxon>Metazoa</taxon>
        <taxon>Ecdysozoa</taxon>
        <taxon>Arthropoda</taxon>
        <taxon>Hexapoda</taxon>
        <taxon>Insecta</taxon>
        <taxon>Pterygota</taxon>
        <taxon>Neoptera</taxon>
        <taxon>Endopterygota</taxon>
        <taxon>Hymenoptera</taxon>
        <taxon>Apocrita</taxon>
        <taxon>Aculeata</taxon>
        <taxon>Formicoidea</taxon>
        <taxon>Formicidae</taxon>
        <taxon>Myrmicinae</taxon>
        <taxon>Cardiocondyla</taxon>
    </lineage>
</organism>
<sequence>MQSFRRITAGERERNEARREEEEEEKRKKSRSVQQPREYCDVTTQITRRLIDANLLGMREVCIIKYASKNLILRSFFFLRFYFISLPLSFFLFFIFFSRTHFCINALGSLVFRKTEAPKTITVMTRLLKGIKTVREQFDNCAAFRCWPINPA</sequence>
<name>A0AAW2FF08_9HYME</name>
<reference evidence="3 4" key="1">
    <citation type="submission" date="2023-03" db="EMBL/GenBank/DDBJ databases">
        <title>High recombination rates correlate with genetic variation in Cardiocondyla obscurior ants.</title>
        <authorList>
            <person name="Errbii M."/>
        </authorList>
    </citation>
    <scope>NUCLEOTIDE SEQUENCE [LARGE SCALE GENOMIC DNA]</scope>
    <source>
        <strain evidence="3">Alpha-2009</strain>
        <tissue evidence="3">Whole body</tissue>
    </source>
</reference>
<protein>
    <submittedName>
        <fullName evidence="3">Uncharacterized protein</fullName>
    </submittedName>
</protein>
<evidence type="ECO:0000313" key="3">
    <source>
        <dbReference type="EMBL" id="KAL0113336.1"/>
    </source>
</evidence>
<keyword evidence="2" id="KW-0812">Transmembrane</keyword>
<accession>A0AAW2FF08</accession>
<proteinExistence type="predicted"/>
<dbReference type="AlphaFoldDB" id="A0AAW2FF08"/>
<keyword evidence="2" id="KW-1133">Transmembrane helix</keyword>
<dbReference type="Proteomes" id="UP001430953">
    <property type="component" value="Unassembled WGS sequence"/>
</dbReference>
<gene>
    <name evidence="3" type="ORF">PUN28_012475</name>
</gene>
<evidence type="ECO:0000256" key="2">
    <source>
        <dbReference type="SAM" id="Phobius"/>
    </source>
</evidence>
<feature type="compositionally biased region" description="Basic and acidic residues" evidence="1">
    <location>
        <begin position="8"/>
        <end position="20"/>
    </location>
</feature>
<evidence type="ECO:0000313" key="4">
    <source>
        <dbReference type="Proteomes" id="UP001430953"/>
    </source>
</evidence>
<feature type="region of interest" description="Disordered" evidence="1">
    <location>
        <begin position="1"/>
        <end position="30"/>
    </location>
</feature>